<organism evidence="3 4">
    <name type="scientific">Rhizoctonia solani</name>
    <dbReference type="NCBI Taxonomy" id="456999"/>
    <lineage>
        <taxon>Eukaryota</taxon>
        <taxon>Fungi</taxon>
        <taxon>Dikarya</taxon>
        <taxon>Basidiomycota</taxon>
        <taxon>Agaricomycotina</taxon>
        <taxon>Agaricomycetes</taxon>
        <taxon>Cantharellales</taxon>
        <taxon>Ceratobasidiaceae</taxon>
        <taxon>Rhizoctonia</taxon>
    </lineage>
</organism>
<reference evidence="3" key="1">
    <citation type="submission" date="2021-01" db="EMBL/GenBank/DDBJ databases">
        <authorList>
            <person name="Kaushik A."/>
        </authorList>
    </citation>
    <scope>NUCLEOTIDE SEQUENCE</scope>
    <source>
        <strain evidence="3">AG4-R118</strain>
    </source>
</reference>
<comment type="caution">
    <text evidence="3">The sequence shown here is derived from an EMBL/GenBank/DDBJ whole genome shotgun (WGS) entry which is preliminary data.</text>
</comment>
<dbReference type="PROSITE" id="PS50181">
    <property type="entry name" value="FBOX"/>
    <property type="match status" value="1"/>
</dbReference>
<sequence>LQSIHLQLVVCTGSPPASTFFQVDITRIRTKPMSSGHDSEDQLYSSEGEYRGGGHEYAIDGPSKHTRIDNPKPKAPRRKHAKEKQGSLQGIMTMPMEVLTEIVHNVHPGDLISLIRTNKFFRATLLNKSAIMIWQRALRNVPKLPRCPTKLVEPQYTALMFSNNCTLCGALAEGEPDAYLQVRLCSSCRETELGAMPMRCADPGGLIPWSRRNKPTSKSVCQRPVYYLIRQERELEGARDEFVRKGDRQGLAKWKSEQQTACGTDLLYKQDGKRLQRYLDSVAASRSEELKNRKSERREQIHEQLRNLGWEDKHFSFHSENAKKQWDSLVEVSKPVTDQTWNDILPKLTQLLEENRLQVDEFQRQLRRSERVSKAKDFLRQLRSNMHPYQSIADALQLEYWPFFKIYPLLSDPFPDEGVFCGWDFFSSIYEEENSPGHVEELLNERQDAFCQKVLEWRAQVEDQLVEQYKSSFTGNASPPTNAGTTLTIQGSTDATKHLSDNARFLLRADTVFVAKVPASSSEVDREHGPAADGIHFPAIRCISDGGFNPDTGETTLDSYVRHPGQEAIVKALLRELQMPNAAHVELANMGEIFTCGRCNHSKAMNWNELVEHYHLRRRDWVGTTFLPNSYQTQHPVIFRNLHDLRSDTNPKPLVRIRLTSSQESNGSVFYSHNAIAECIICQRIDLYDDSSFESLAKMREHMREVHDTVEPVKELHFVDLTFNLNLIFDGNERDRRSWEQKWDSFHETLGATSATVHQADSPSGPTSQTTNAS</sequence>
<accession>A0A8H3GS41</accession>
<evidence type="ECO:0000259" key="2">
    <source>
        <dbReference type="PROSITE" id="PS50181"/>
    </source>
</evidence>
<dbReference type="EMBL" id="CAJMWX010001136">
    <property type="protein sequence ID" value="CAE6469877.1"/>
    <property type="molecule type" value="Genomic_DNA"/>
</dbReference>
<dbReference type="InterPro" id="IPR001810">
    <property type="entry name" value="F-box_dom"/>
</dbReference>
<evidence type="ECO:0000313" key="4">
    <source>
        <dbReference type="Proteomes" id="UP000663888"/>
    </source>
</evidence>
<dbReference type="Proteomes" id="UP000663888">
    <property type="component" value="Unassembled WGS sequence"/>
</dbReference>
<proteinExistence type="predicted"/>
<feature type="non-terminal residue" evidence="3">
    <location>
        <position position="1"/>
    </location>
</feature>
<feature type="compositionally biased region" description="Basic and acidic residues" evidence="1">
    <location>
        <begin position="54"/>
        <end position="72"/>
    </location>
</feature>
<evidence type="ECO:0000256" key="1">
    <source>
        <dbReference type="SAM" id="MobiDB-lite"/>
    </source>
</evidence>
<feature type="region of interest" description="Disordered" evidence="1">
    <location>
        <begin position="754"/>
        <end position="774"/>
    </location>
</feature>
<evidence type="ECO:0000313" key="3">
    <source>
        <dbReference type="EMBL" id="CAE6469877.1"/>
    </source>
</evidence>
<protein>
    <recommendedName>
        <fullName evidence="2">F-box domain-containing protein</fullName>
    </recommendedName>
</protein>
<dbReference type="AlphaFoldDB" id="A0A8H3GS41"/>
<gene>
    <name evidence="3" type="ORF">RDB_LOCUS105059</name>
</gene>
<feature type="region of interest" description="Disordered" evidence="1">
    <location>
        <begin position="54"/>
        <end position="86"/>
    </location>
</feature>
<feature type="domain" description="F-box" evidence="2">
    <location>
        <begin position="88"/>
        <end position="137"/>
    </location>
</feature>
<name>A0A8H3GS41_9AGAM</name>